<dbReference type="InterPro" id="IPR058792">
    <property type="entry name" value="Beta-barrel_RND_2"/>
</dbReference>
<dbReference type="InterPro" id="IPR006143">
    <property type="entry name" value="RND_pump_MFP"/>
</dbReference>
<dbReference type="EMBL" id="JBHTMY010000001">
    <property type="protein sequence ID" value="MFD1314332.1"/>
    <property type="molecule type" value="Genomic_DNA"/>
</dbReference>
<dbReference type="RefSeq" id="WP_377175829.1">
    <property type="nucleotide sequence ID" value="NZ_JBHTMY010000001.1"/>
</dbReference>
<dbReference type="NCBIfam" id="TIGR01730">
    <property type="entry name" value="RND_mfp"/>
    <property type="match status" value="1"/>
</dbReference>
<dbReference type="PANTHER" id="PTHR30469:SF15">
    <property type="entry name" value="HLYD FAMILY OF SECRETION PROTEINS"/>
    <property type="match status" value="1"/>
</dbReference>
<dbReference type="SUPFAM" id="SSF111369">
    <property type="entry name" value="HlyD-like secretion proteins"/>
    <property type="match status" value="1"/>
</dbReference>
<dbReference type="Proteomes" id="UP001597201">
    <property type="component" value="Unassembled WGS sequence"/>
</dbReference>
<dbReference type="Gene3D" id="2.40.420.20">
    <property type="match status" value="1"/>
</dbReference>
<keyword evidence="4" id="KW-0175">Coiled coil</keyword>
<dbReference type="PROSITE" id="PS51257">
    <property type="entry name" value="PROKAR_LIPOPROTEIN"/>
    <property type="match status" value="1"/>
</dbReference>
<feature type="domain" description="CusB-like beta-barrel" evidence="6">
    <location>
        <begin position="233"/>
        <end position="305"/>
    </location>
</feature>
<comment type="similarity">
    <text evidence="2">Belongs to the membrane fusion protein (MFP) (TC 8.A.1) family.</text>
</comment>
<dbReference type="Gene3D" id="1.10.287.470">
    <property type="entry name" value="Helix hairpin bin"/>
    <property type="match status" value="1"/>
</dbReference>
<comment type="caution">
    <text evidence="8">The sequence shown here is derived from an EMBL/GenBank/DDBJ whole genome shotgun (WGS) entry which is preliminary data.</text>
</comment>
<feature type="domain" description="Multidrug resistance protein MdtA-like C-terminal permuted SH3" evidence="7">
    <location>
        <begin position="311"/>
        <end position="375"/>
    </location>
</feature>
<dbReference type="Pfam" id="PF25917">
    <property type="entry name" value="BSH_RND"/>
    <property type="match status" value="1"/>
</dbReference>
<dbReference type="Gene3D" id="2.40.50.100">
    <property type="match status" value="1"/>
</dbReference>
<dbReference type="Pfam" id="PF25954">
    <property type="entry name" value="Beta-barrel_RND_2"/>
    <property type="match status" value="1"/>
</dbReference>
<feature type="domain" description="Multidrug resistance protein MdtA-like barrel-sandwich hybrid" evidence="5">
    <location>
        <begin position="102"/>
        <end position="220"/>
    </location>
</feature>
<evidence type="ECO:0000259" key="5">
    <source>
        <dbReference type="Pfam" id="PF25917"/>
    </source>
</evidence>
<accession>A0ABW3XZC7</accession>
<organism evidence="8 9">
    <name type="scientific">Namhaeicola litoreus</name>
    <dbReference type="NCBI Taxonomy" id="1052145"/>
    <lineage>
        <taxon>Bacteria</taxon>
        <taxon>Pseudomonadati</taxon>
        <taxon>Bacteroidota</taxon>
        <taxon>Flavobacteriia</taxon>
        <taxon>Flavobacteriales</taxon>
        <taxon>Flavobacteriaceae</taxon>
        <taxon>Namhaeicola</taxon>
    </lineage>
</organism>
<evidence type="ECO:0000313" key="9">
    <source>
        <dbReference type="Proteomes" id="UP001597201"/>
    </source>
</evidence>
<proteinExistence type="inferred from homology"/>
<evidence type="ECO:0000259" key="7">
    <source>
        <dbReference type="Pfam" id="PF25967"/>
    </source>
</evidence>
<evidence type="ECO:0000256" key="2">
    <source>
        <dbReference type="ARBA" id="ARBA00009477"/>
    </source>
</evidence>
<dbReference type="PANTHER" id="PTHR30469">
    <property type="entry name" value="MULTIDRUG RESISTANCE PROTEIN MDTA"/>
    <property type="match status" value="1"/>
</dbReference>
<evidence type="ECO:0000259" key="6">
    <source>
        <dbReference type="Pfam" id="PF25954"/>
    </source>
</evidence>
<evidence type="ECO:0000256" key="4">
    <source>
        <dbReference type="SAM" id="Coils"/>
    </source>
</evidence>
<gene>
    <name evidence="8" type="ORF">ACFQ39_01795</name>
</gene>
<dbReference type="InterPro" id="IPR058625">
    <property type="entry name" value="MdtA-like_BSH"/>
</dbReference>
<protein>
    <submittedName>
        <fullName evidence="8">Efflux RND transporter periplasmic adaptor subunit</fullName>
    </submittedName>
</protein>
<keyword evidence="3" id="KW-0813">Transport</keyword>
<name>A0ABW3XZC7_9FLAO</name>
<comment type="subcellular location">
    <subcellularLocation>
        <location evidence="1">Cell envelope</location>
    </subcellularLocation>
</comment>
<evidence type="ECO:0000256" key="3">
    <source>
        <dbReference type="ARBA" id="ARBA00022448"/>
    </source>
</evidence>
<feature type="coiled-coil region" evidence="4">
    <location>
        <begin position="34"/>
        <end position="68"/>
    </location>
</feature>
<sequence length="389" mass="43637">MKNSLILITFMLILSSCGEKSELSVEEVISTGDLEKIRNQRTNLEATYHQLSEQIKLLDEAIQKLDTTAKLPLVTTLSVVKQNFTHYVELQGSVKTKENIIIYPEIAGILKEITVKEGQQVNKGKLLAIIDDGGMAQQVSQMEIQVDLSKTTFERQERLWNQKIGSEMEYLQSKSNYEAQKKSLEQMKIQLSKTRITAPFSGVIDDLMTEEGSLVSPGQSPLFRIVNLKNMYIEADVPESYVNDIVKDKRVDVEFPALGKSMETSVRQAGNFINPANRTFKVEIAVPNTEKHIKPNLTARLKINDYSSESAILIPQSLITENAEGQQYIYIVKNKNDNNEALAEKTFITTGKTQGDLIEVLSGLDSGNEIIKEGARSVREGQHVKILEQ</sequence>
<keyword evidence="9" id="KW-1185">Reference proteome</keyword>
<evidence type="ECO:0000256" key="1">
    <source>
        <dbReference type="ARBA" id="ARBA00004196"/>
    </source>
</evidence>
<reference evidence="9" key="1">
    <citation type="journal article" date="2019" name="Int. J. Syst. Evol. Microbiol.">
        <title>The Global Catalogue of Microorganisms (GCM) 10K type strain sequencing project: providing services to taxonomists for standard genome sequencing and annotation.</title>
        <authorList>
            <consortium name="The Broad Institute Genomics Platform"/>
            <consortium name="The Broad Institute Genome Sequencing Center for Infectious Disease"/>
            <person name="Wu L."/>
            <person name="Ma J."/>
        </authorList>
    </citation>
    <scope>NUCLEOTIDE SEQUENCE [LARGE SCALE GENOMIC DNA]</scope>
    <source>
        <strain evidence="9">CCUG 61485</strain>
    </source>
</reference>
<evidence type="ECO:0000313" key="8">
    <source>
        <dbReference type="EMBL" id="MFD1314332.1"/>
    </source>
</evidence>
<dbReference type="InterPro" id="IPR058627">
    <property type="entry name" value="MdtA-like_C"/>
</dbReference>
<dbReference type="Pfam" id="PF25967">
    <property type="entry name" value="RND-MFP_C"/>
    <property type="match status" value="1"/>
</dbReference>
<dbReference type="Gene3D" id="2.40.30.170">
    <property type="match status" value="1"/>
</dbReference>